<dbReference type="SUPFAM" id="SSF56801">
    <property type="entry name" value="Acetyl-CoA synthetase-like"/>
    <property type="match status" value="1"/>
</dbReference>
<keyword evidence="1" id="KW-0963">Cytoplasm</keyword>
<dbReference type="InterPro" id="IPR011047">
    <property type="entry name" value="Quinoprotein_ADH-like_sf"/>
</dbReference>
<dbReference type="InterPro" id="IPR015943">
    <property type="entry name" value="WD40/YVTN_repeat-like_dom_sf"/>
</dbReference>
<dbReference type="SMART" id="SM00564">
    <property type="entry name" value="PQQ"/>
    <property type="match status" value="3"/>
</dbReference>
<dbReference type="PROSITE" id="PS00012">
    <property type="entry name" value="PHOSPHOPANTETHEINE"/>
    <property type="match status" value="1"/>
</dbReference>
<dbReference type="InterPro" id="IPR018391">
    <property type="entry name" value="PQQ_b-propeller_rpt"/>
</dbReference>
<dbReference type="Gene3D" id="3.40.50.12780">
    <property type="entry name" value="N-terminal domain of ligase-like"/>
    <property type="match status" value="1"/>
</dbReference>
<comment type="caution">
    <text evidence="7">The sequence shown here is derived from an EMBL/GenBank/DDBJ whole genome shotgun (WGS) entry which is preliminary data.</text>
</comment>
<evidence type="ECO:0000256" key="3">
    <source>
        <dbReference type="ARBA" id="ARBA00022840"/>
    </source>
</evidence>
<dbReference type="InterPro" id="IPR000873">
    <property type="entry name" value="AMP-dep_synth/lig_dom"/>
</dbReference>
<dbReference type="InterPro" id="IPR045851">
    <property type="entry name" value="AMP-bd_C_sf"/>
</dbReference>
<dbReference type="Gene3D" id="1.10.1200.10">
    <property type="entry name" value="ACP-like"/>
    <property type="match status" value="1"/>
</dbReference>
<evidence type="ECO:0000259" key="6">
    <source>
        <dbReference type="Pfam" id="PF13570"/>
    </source>
</evidence>
<dbReference type="Gene3D" id="3.30.300.30">
    <property type="match status" value="1"/>
</dbReference>
<evidence type="ECO:0000313" key="8">
    <source>
        <dbReference type="Proteomes" id="UP001428341"/>
    </source>
</evidence>
<dbReference type="Pfam" id="PF13193">
    <property type="entry name" value="AMP-binding_C"/>
    <property type="match status" value="1"/>
</dbReference>
<keyword evidence="3" id="KW-0067">ATP-binding</keyword>
<dbReference type="Gene3D" id="2.130.10.10">
    <property type="entry name" value="YVTN repeat-like/Quinoprotein amine dehydrogenase"/>
    <property type="match status" value="2"/>
</dbReference>
<dbReference type="Pfam" id="PF13570">
    <property type="entry name" value="Beta-prop_ACSF4"/>
    <property type="match status" value="1"/>
</dbReference>
<dbReference type="EMBL" id="JBCGBO010000007">
    <property type="protein sequence ID" value="KAK9188201.1"/>
    <property type="molecule type" value="Genomic_DNA"/>
</dbReference>
<keyword evidence="8" id="KW-1185">Reference proteome</keyword>
<dbReference type="AlphaFoldDB" id="A0AAP0LWY5"/>
<dbReference type="FunFam" id="3.30.300.30:FF:000012">
    <property type="entry name" value="D-alanine--D-alanyl carrier protein ligase"/>
    <property type="match status" value="1"/>
</dbReference>
<dbReference type="GO" id="GO:0043041">
    <property type="term" value="P:amino acid activation for nonribosomal peptide biosynthetic process"/>
    <property type="evidence" value="ECO:0007669"/>
    <property type="project" value="TreeGrafter"/>
</dbReference>
<evidence type="ECO:0000313" key="7">
    <source>
        <dbReference type="EMBL" id="KAK9188201.1"/>
    </source>
</evidence>
<dbReference type="CDD" id="cd05930">
    <property type="entry name" value="A_NRPS"/>
    <property type="match status" value="1"/>
</dbReference>
<dbReference type="SUPFAM" id="SSF47336">
    <property type="entry name" value="ACP-like"/>
    <property type="match status" value="1"/>
</dbReference>
<dbReference type="InterPro" id="IPR042099">
    <property type="entry name" value="ANL_N_sf"/>
</dbReference>
<dbReference type="PROSITE" id="PS00455">
    <property type="entry name" value="AMP_BINDING"/>
    <property type="match status" value="1"/>
</dbReference>
<protein>
    <recommendedName>
        <fullName evidence="9">Acyl-activating enzyme 19</fullName>
    </recommendedName>
</protein>
<dbReference type="GO" id="GO:0005524">
    <property type="term" value="F:ATP binding"/>
    <property type="evidence" value="ECO:0007669"/>
    <property type="project" value="UniProtKB-KW"/>
</dbReference>
<dbReference type="PANTHER" id="PTHR44394">
    <property type="entry name" value="BETA-ALANINE-ACTIVATING ENZYME"/>
    <property type="match status" value="1"/>
</dbReference>
<dbReference type="PANTHER" id="PTHR44394:SF1">
    <property type="entry name" value="BETA-ALANINE-ACTIVATING ENZYME"/>
    <property type="match status" value="1"/>
</dbReference>
<feature type="domain" description="Pyrrolo-quinoline quinone repeat" evidence="6">
    <location>
        <begin position="870"/>
        <end position="1215"/>
    </location>
</feature>
<dbReference type="InterPro" id="IPR025110">
    <property type="entry name" value="AMP-bd_C"/>
</dbReference>
<gene>
    <name evidence="7" type="ORF">WN944_019601</name>
</gene>
<organism evidence="7 8">
    <name type="scientific">Citrus x changshan-huyou</name>
    <dbReference type="NCBI Taxonomy" id="2935761"/>
    <lineage>
        <taxon>Eukaryota</taxon>
        <taxon>Viridiplantae</taxon>
        <taxon>Streptophyta</taxon>
        <taxon>Embryophyta</taxon>
        <taxon>Tracheophyta</taxon>
        <taxon>Spermatophyta</taxon>
        <taxon>Magnoliopsida</taxon>
        <taxon>eudicotyledons</taxon>
        <taxon>Gunneridae</taxon>
        <taxon>Pentapetalae</taxon>
        <taxon>rosids</taxon>
        <taxon>malvids</taxon>
        <taxon>Sapindales</taxon>
        <taxon>Rutaceae</taxon>
        <taxon>Aurantioideae</taxon>
        <taxon>Citrus</taxon>
    </lineage>
</organism>
<accession>A0AAP0LWY5</accession>
<proteinExistence type="predicted"/>
<evidence type="ECO:0000259" key="4">
    <source>
        <dbReference type="Pfam" id="PF00501"/>
    </source>
</evidence>
<evidence type="ECO:0000256" key="1">
    <source>
        <dbReference type="ARBA" id="ARBA00022490"/>
    </source>
</evidence>
<dbReference type="InterPro" id="IPR006162">
    <property type="entry name" value="Ppantetheine_attach_site"/>
</dbReference>
<sequence length="1223" mass="135871">MNKGSGRENQQEREQRCCISHEFLRAANCNPNKIAVIHAAASPSDRKLINGSPSSSYNPPVYEGDRCFTFSEVLASVDSLSSRLRSILDHSDEPHLILPLTSASFASNEVQPAAEFINTYRPKIIGVYMLPSVEYIISVLSILRIGEAFLPLDPTWPKDRILSIISSSNVGLIIACGSSFSESGIGYYPLDKSHWLVESGICPVLCFSMEESVEETIGRANIVCHCENERQRSFCYLMYTSGSTGKPKGVCGTEQGLLNRFLWMQDLYPLHGEELLLFKTSISFIDHLQEFLSAILTACTLVVPPIIELKKKLISIIHFLQAYSISRLTTVPSLMRVVLPALQSQHNMHVPSSLKLLVLSGEVLPLSMWDIISKLFPNISILNLYGSTEVSGDCTYFDCKRLPSILEMSTLKSVPIGLPISNCDIVLVESDTVKPDEGEIYAGGLCLSNGYFSESTFMPSEYVKLHNNSICNCSVSCGSQTYFRTGDFARRIQSGDLVFLGRKDRTIKINGQRMALEEIEHTLRGHPDVVDTAVVSHKHQGELVILVAFIVLKEKKTSSEIFLSSIKSWVSSKLPLAMIPNRFVFMDSLPMTSSGKVDYASLSASTSFTISAQHDADETKASDLLQVIRKAFGHALMVEEVLHHDNFFTMGGNSIAAAHVAHNLGIDMRLIYNFPTPSKLEIALLEKKGLCNLDVSADANWKLNLEEDKEHQFHSGYSRTENHAVVSKRLKVNSTKYFKPELHHHKDGLPWNLSSVPMSCSFSRCNKVMHEEKIRGNDLCGVNWSLEVPRNKRGFIQELWKVHMESCVDASPLVVLKDSDIYLFVGSHSHKFICADAKRMAYVLHGSDNDFVSSLERPLAKVVGACKSSIDARILILSECASCSNHFSINSSYSNLTVVLSHIWVRSSVLWEIKLEGRIECSAAVLADFSQVVVGCYKGKIYFLDYLTGDIYWTFQTCGEVKCQPVVDAPRQLIWCGSHDHNLYALDFRNYRCVYKLPCGGSIFGSPAIDEVHDVLYVASTSGRLTAISVKALPFHTLWLHELEVPAFASLCITSANRHVICCLVDGHVVALDSSGSIIWRCRTGGPIFAGPCTSFALPSQVLICSRNGSIYSFEQESGNLLWEYSVGDPITASAYIDEHLQLKLESCLSIDSSGSIHILRVNLDVTGKENQSKDHMVQEFAKLELQGDIFSSPVMIGGRVFVGCRDDYIYCIALETQHLEEE</sequence>
<evidence type="ECO:0000256" key="2">
    <source>
        <dbReference type="ARBA" id="ARBA00022741"/>
    </source>
</evidence>
<dbReference type="FunFam" id="2.130.10.10:FF:000883">
    <property type="entry name" value="Putative acyl-activating enzyme 19"/>
    <property type="match status" value="1"/>
</dbReference>
<dbReference type="Pfam" id="PF00501">
    <property type="entry name" value="AMP-binding"/>
    <property type="match status" value="1"/>
</dbReference>
<dbReference type="InterPro" id="IPR052091">
    <property type="entry name" value="Beta-ala_Activ/Resist"/>
</dbReference>
<evidence type="ECO:0008006" key="9">
    <source>
        <dbReference type="Google" id="ProtNLM"/>
    </source>
</evidence>
<name>A0AAP0LWY5_9ROSI</name>
<dbReference type="Proteomes" id="UP001428341">
    <property type="component" value="Unassembled WGS sequence"/>
</dbReference>
<evidence type="ECO:0000259" key="5">
    <source>
        <dbReference type="Pfam" id="PF13193"/>
    </source>
</evidence>
<reference evidence="7 8" key="1">
    <citation type="submission" date="2024-05" db="EMBL/GenBank/DDBJ databases">
        <title>Haplotype-resolved chromosome-level genome assembly of Huyou (Citrus changshanensis).</title>
        <authorList>
            <person name="Miao C."/>
            <person name="Chen W."/>
            <person name="Wu Y."/>
            <person name="Wang L."/>
            <person name="Zhao S."/>
            <person name="Grierson D."/>
            <person name="Xu C."/>
            <person name="Chen K."/>
        </authorList>
    </citation>
    <scope>NUCLEOTIDE SEQUENCE [LARGE SCALE GENOMIC DNA]</scope>
    <source>
        <strain evidence="7">01-14</strain>
        <tissue evidence="7">Leaf</tissue>
    </source>
</reference>
<feature type="domain" description="AMP-dependent synthetase/ligase" evidence="4">
    <location>
        <begin position="124"/>
        <end position="452"/>
    </location>
</feature>
<dbReference type="InterPro" id="IPR020845">
    <property type="entry name" value="AMP-binding_CS"/>
</dbReference>
<keyword evidence="2" id="KW-0547">Nucleotide-binding</keyword>
<dbReference type="InterPro" id="IPR036736">
    <property type="entry name" value="ACP-like_sf"/>
</dbReference>
<dbReference type="SUPFAM" id="SSF50998">
    <property type="entry name" value="Quinoprotein alcohol dehydrogenase-like"/>
    <property type="match status" value="1"/>
</dbReference>
<dbReference type="InterPro" id="IPR002372">
    <property type="entry name" value="PQQ_rpt_dom"/>
</dbReference>
<feature type="domain" description="AMP-binding enzyme C-terminal" evidence="5">
    <location>
        <begin position="518"/>
        <end position="596"/>
    </location>
</feature>